<evidence type="ECO:0000313" key="3">
    <source>
        <dbReference type="Proteomes" id="UP000053424"/>
    </source>
</evidence>
<organism evidence="2 3">
    <name type="scientific">Hebeloma cylindrosporum</name>
    <dbReference type="NCBI Taxonomy" id="76867"/>
    <lineage>
        <taxon>Eukaryota</taxon>
        <taxon>Fungi</taxon>
        <taxon>Dikarya</taxon>
        <taxon>Basidiomycota</taxon>
        <taxon>Agaricomycotina</taxon>
        <taxon>Agaricomycetes</taxon>
        <taxon>Agaricomycetidae</taxon>
        <taxon>Agaricales</taxon>
        <taxon>Agaricineae</taxon>
        <taxon>Hymenogastraceae</taxon>
        <taxon>Hebeloma</taxon>
    </lineage>
</organism>
<evidence type="ECO:0000256" key="1">
    <source>
        <dbReference type="SAM" id="MobiDB-lite"/>
    </source>
</evidence>
<sequence length="212" mass="24376">MKSWFASKRSSDSHLLFSGPRHSHPLGSNTNDRFNYPILPARLPKRYTRILLAVLVSLCVVHFIRSEKPWSSHRVHELELGNEIPLYPEAQDNPLDHNLPPLYEAYAEYEDFLSEQNIQNYTSQRYISFANHVHSCGWGNVMQDMVFNALLAAEANIGFVYDDYLWRNSDGSNYSEFNGKPIPARIPISTMLSGKHPSFIKSTRTISIHFSF</sequence>
<evidence type="ECO:0000313" key="2">
    <source>
        <dbReference type="EMBL" id="KIM44755.1"/>
    </source>
</evidence>
<reference evidence="2 3" key="1">
    <citation type="submission" date="2014-04" db="EMBL/GenBank/DDBJ databases">
        <authorList>
            <consortium name="DOE Joint Genome Institute"/>
            <person name="Kuo A."/>
            <person name="Gay G."/>
            <person name="Dore J."/>
            <person name="Kohler A."/>
            <person name="Nagy L.G."/>
            <person name="Floudas D."/>
            <person name="Copeland A."/>
            <person name="Barry K.W."/>
            <person name="Cichocki N."/>
            <person name="Veneault-Fourrey C."/>
            <person name="LaButti K."/>
            <person name="Lindquist E.A."/>
            <person name="Lipzen A."/>
            <person name="Lundell T."/>
            <person name="Morin E."/>
            <person name="Murat C."/>
            <person name="Sun H."/>
            <person name="Tunlid A."/>
            <person name="Henrissat B."/>
            <person name="Grigoriev I.V."/>
            <person name="Hibbett D.S."/>
            <person name="Martin F."/>
            <person name="Nordberg H.P."/>
            <person name="Cantor M.N."/>
            <person name="Hua S.X."/>
        </authorList>
    </citation>
    <scope>NUCLEOTIDE SEQUENCE [LARGE SCALE GENOMIC DNA]</scope>
    <source>
        <strain evidence="3">h7</strain>
    </source>
</reference>
<protein>
    <submittedName>
        <fullName evidence="2">Uncharacterized protein</fullName>
    </submittedName>
</protein>
<dbReference type="HOGENOM" id="CLU_1299863_0_0_1"/>
<gene>
    <name evidence="2" type="ORF">M413DRAFT_25183</name>
</gene>
<dbReference type="EMBL" id="KN831773">
    <property type="protein sequence ID" value="KIM44755.1"/>
    <property type="molecule type" value="Genomic_DNA"/>
</dbReference>
<accession>A0A0C3C7C1</accession>
<name>A0A0C3C7C1_HEBCY</name>
<keyword evidence="3" id="KW-1185">Reference proteome</keyword>
<dbReference type="AlphaFoldDB" id="A0A0C3C7C1"/>
<dbReference type="OrthoDB" id="2559662at2759"/>
<feature type="region of interest" description="Disordered" evidence="1">
    <location>
        <begin position="1"/>
        <end position="24"/>
    </location>
</feature>
<reference evidence="3" key="2">
    <citation type="submission" date="2015-01" db="EMBL/GenBank/DDBJ databases">
        <title>Evolutionary Origins and Diversification of the Mycorrhizal Mutualists.</title>
        <authorList>
            <consortium name="DOE Joint Genome Institute"/>
            <consortium name="Mycorrhizal Genomics Consortium"/>
            <person name="Kohler A."/>
            <person name="Kuo A."/>
            <person name="Nagy L.G."/>
            <person name="Floudas D."/>
            <person name="Copeland A."/>
            <person name="Barry K.W."/>
            <person name="Cichocki N."/>
            <person name="Veneault-Fourrey C."/>
            <person name="LaButti K."/>
            <person name="Lindquist E.A."/>
            <person name="Lipzen A."/>
            <person name="Lundell T."/>
            <person name="Morin E."/>
            <person name="Murat C."/>
            <person name="Riley R."/>
            <person name="Ohm R."/>
            <person name="Sun H."/>
            <person name="Tunlid A."/>
            <person name="Henrissat B."/>
            <person name="Grigoriev I.V."/>
            <person name="Hibbett D.S."/>
            <person name="Martin F."/>
        </authorList>
    </citation>
    <scope>NUCLEOTIDE SEQUENCE [LARGE SCALE GENOMIC DNA]</scope>
    <source>
        <strain evidence="3">h7</strain>
    </source>
</reference>
<dbReference type="Proteomes" id="UP000053424">
    <property type="component" value="Unassembled WGS sequence"/>
</dbReference>
<dbReference type="STRING" id="686832.A0A0C3C7C1"/>
<proteinExistence type="predicted"/>